<protein>
    <submittedName>
        <fullName evidence="2">Uncharacterized protein</fullName>
    </submittedName>
</protein>
<keyword evidence="1" id="KW-1185">Reference proteome</keyword>
<evidence type="ECO:0000313" key="1">
    <source>
        <dbReference type="Proteomes" id="UP000095283"/>
    </source>
</evidence>
<dbReference type="Proteomes" id="UP000095283">
    <property type="component" value="Unplaced"/>
</dbReference>
<organism evidence="1 2">
    <name type="scientific">Heterorhabditis bacteriophora</name>
    <name type="common">Entomopathogenic nematode worm</name>
    <dbReference type="NCBI Taxonomy" id="37862"/>
    <lineage>
        <taxon>Eukaryota</taxon>
        <taxon>Metazoa</taxon>
        <taxon>Ecdysozoa</taxon>
        <taxon>Nematoda</taxon>
        <taxon>Chromadorea</taxon>
        <taxon>Rhabditida</taxon>
        <taxon>Rhabditina</taxon>
        <taxon>Rhabditomorpha</taxon>
        <taxon>Strongyloidea</taxon>
        <taxon>Heterorhabditidae</taxon>
        <taxon>Heterorhabditis</taxon>
    </lineage>
</organism>
<reference evidence="2" key="1">
    <citation type="submission" date="2016-11" db="UniProtKB">
        <authorList>
            <consortium name="WormBaseParasite"/>
        </authorList>
    </citation>
    <scope>IDENTIFICATION</scope>
</reference>
<evidence type="ECO:0000313" key="2">
    <source>
        <dbReference type="WBParaSite" id="Hba_04486"/>
    </source>
</evidence>
<proteinExistence type="predicted"/>
<sequence length="24" mass="2884">MNIFIIKCNFHNPFLSERVTIFLS</sequence>
<name>A0A1I7WHL3_HETBA</name>
<dbReference type="WBParaSite" id="Hba_04486">
    <property type="protein sequence ID" value="Hba_04486"/>
    <property type="gene ID" value="Hba_04486"/>
</dbReference>
<accession>A0A1I7WHL3</accession>
<dbReference type="AlphaFoldDB" id="A0A1I7WHL3"/>